<keyword evidence="9" id="KW-1185">Reference proteome</keyword>
<evidence type="ECO:0000256" key="2">
    <source>
        <dbReference type="ARBA" id="ARBA00009437"/>
    </source>
</evidence>
<dbReference type="RefSeq" id="WP_128963807.1">
    <property type="nucleotide sequence ID" value="NZ_BMHC01000026.1"/>
</dbReference>
<dbReference type="Pfam" id="PF00126">
    <property type="entry name" value="HTH_1"/>
    <property type="match status" value="1"/>
</dbReference>
<proteinExistence type="inferred from homology"/>
<evidence type="ECO:0000313" key="9">
    <source>
        <dbReference type="Proteomes" id="UP000593880"/>
    </source>
</evidence>
<dbReference type="Proteomes" id="UP000593880">
    <property type="component" value="Chromosome"/>
</dbReference>
<organism evidence="7 10">
    <name type="scientific">Bradyrhizobium guangdongense</name>
    <dbReference type="NCBI Taxonomy" id="1325090"/>
    <lineage>
        <taxon>Bacteria</taxon>
        <taxon>Pseudomonadati</taxon>
        <taxon>Pseudomonadota</taxon>
        <taxon>Alphaproteobacteria</taxon>
        <taxon>Hyphomicrobiales</taxon>
        <taxon>Nitrobacteraceae</taxon>
        <taxon>Bradyrhizobium</taxon>
    </lineage>
</organism>
<name>A0A410V050_9BRAD</name>
<dbReference type="PANTHER" id="PTHR30537">
    <property type="entry name" value="HTH-TYPE TRANSCRIPTIONAL REGULATOR"/>
    <property type="match status" value="1"/>
</dbReference>
<evidence type="ECO:0000256" key="3">
    <source>
        <dbReference type="ARBA" id="ARBA00023015"/>
    </source>
</evidence>
<evidence type="ECO:0000313" key="10">
    <source>
        <dbReference type="Proteomes" id="UP000625079"/>
    </source>
</evidence>
<keyword evidence="3" id="KW-0805">Transcription regulation</keyword>
<dbReference type="Proteomes" id="UP000625079">
    <property type="component" value="Unassembled WGS sequence"/>
</dbReference>
<comment type="similarity">
    <text evidence="2">Belongs to the LysR transcriptional regulatory family.</text>
</comment>
<dbReference type="PROSITE" id="PS50931">
    <property type="entry name" value="HTH_LYSR"/>
    <property type="match status" value="1"/>
</dbReference>
<reference evidence="8 9" key="2">
    <citation type="submission" date="2018-06" db="EMBL/GenBank/DDBJ databases">
        <title>Comparative genomics of rhizobia nodulating Arachis hypogaea in China.</title>
        <authorList>
            <person name="Li Y."/>
        </authorList>
    </citation>
    <scope>NUCLEOTIDE SEQUENCE [LARGE SCALE GENOMIC DNA]</scope>
    <source>
        <strain evidence="8 9">CCBAU 51658</strain>
    </source>
</reference>
<dbReference type="InterPro" id="IPR000847">
    <property type="entry name" value="LysR_HTH_N"/>
</dbReference>
<evidence type="ECO:0000256" key="5">
    <source>
        <dbReference type="ARBA" id="ARBA00023163"/>
    </source>
</evidence>
<dbReference type="Gene3D" id="1.10.10.10">
    <property type="entry name" value="Winged helix-like DNA-binding domain superfamily/Winged helix DNA-binding domain"/>
    <property type="match status" value="1"/>
</dbReference>
<dbReference type="SUPFAM" id="SSF46785">
    <property type="entry name" value="Winged helix' DNA-binding domain"/>
    <property type="match status" value="1"/>
</dbReference>
<feature type="domain" description="HTH lysR-type" evidence="6">
    <location>
        <begin position="16"/>
        <end position="73"/>
    </location>
</feature>
<dbReference type="EMBL" id="BMHC01000026">
    <property type="protein sequence ID" value="GGI32825.1"/>
    <property type="molecule type" value="Genomic_DNA"/>
</dbReference>
<dbReference type="GO" id="GO:0003700">
    <property type="term" value="F:DNA-binding transcription factor activity"/>
    <property type="evidence" value="ECO:0007669"/>
    <property type="project" value="InterPro"/>
</dbReference>
<dbReference type="AlphaFoldDB" id="A0A410V050"/>
<keyword evidence="4" id="KW-0238">DNA-binding</keyword>
<gene>
    <name evidence="7" type="ORF">GCM10010987_71350</name>
    <name evidence="8" type="ORF">XH86_04510</name>
</gene>
<accession>A0A410V050</accession>
<dbReference type="InterPro" id="IPR036388">
    <property type="entry name" value="WH-like_DNA-bd_sf"/>
</dbReference>
<reference evidence="7" key="3">
    <citation type="submission" date="2022-12" db="EMBL/GenBank/DDBJ databases">
        <authorList>
            <person name="Sun Q."/>
            <person name="Zhou Y."/>
        </authorList>
    </citation>
    <scope>NUCLEOTIDE SEQUENCE</scope>
    <source>
        <strain evidence="7">CGMCC 1.15034</strain>
    </source>
</reference>
<evidence type="ECO:0000313" key="7">
    <source>
        <dbReference type="EMBL" id="GGI32825.1"/>
    </source>
</evidence>
<dbReference type="Pfam" id="PF03466">
    <property type="entry name" value="LysR_substrate"/>
    <property type="match status" value="1"/>
</dbReference>
<dbReference type="InterPro" id="IPR058163">
    <property type="entry name" value="LysR-type_TF_proteobact-type"/>
</dbReference>
<keyword evidence="5" id="KW-0804">Transcription</keyword>
<evidence type="ECO:0000313" key="8">
    <source>
        <dbReference type="EMBL" id="QOZ58090.1"/>
    </source>
</evidence>
<dbReference type="InterPro" id="IPR005119">
    <property type="entry name" value="LysR_subst-bd"/>
</dbReference>
<comment type="function">
    <text evidence="1">NodD regulates the expression of the nodABCFE genes which encode other nodulation proteins. NodD is also a negative regulator of its own expression. Binds flavonoids as inducers.</text>
</comment>
<evidence type="ECO:0000256" key="4">
    <source>
        <dbReference type="ARBA" id="ARBA00023125"/>
    </source>
</evidence>
<dbReference type="PANTHER" id="PTHR30537:SF3">
    <property type="entry name" value="TRANSCRIPTIONAL REGULATORY PROTEIN"/>
    <property type="match status" value="1"/>
</dbReference>
<dbReference type="GO" id="GO:0043565">
    <property type="term" value="F:sequence-specific DNA binding"/>
    <property type="evidence" value="ECO:0007669"/>
    <property type="project" value="TreeGrafter"/>
</dbReference>
<dbReference type="SUPFAM" id="SSF53850">
    <property type="entry name" value="Periplasmic binding protein-like II"/>
    <property type="match status" value="1"/>
</dbReference>
<evidence type="ECO:0000259" key="6">
    <source>
        <dbReference type="PROSITE" id="PS50931"/>
    </source>
</evidence>
<dbReference type="Gene3D" id="3.40.190.290">
    <property type="match status" value="1"/>
</dbReference>
<protein>
    <submittedName>
        <fullName evidence="7">LysR family transcriptional regulator</fullName>
    </submittedName>
</protein>
<sequence length="306" mass="33424">MSRKPPELPATGLSDIEWDDLRYFLNLAREKSLSGTARKLGTTQPTMSRRLELFEKKLGAVLFQRKPSGLELTDTGRQILDHAARMEEAALAAQRIATGSSAGITGTVRLTSAEWIGARVLSPLLAEFCTMHPGMSVEFVTDAEALSLTRREVDIAVRFVRFQQEGLVQRKIGSLPFGLYASPGYLEARGFPDFKQGGADVALIAMNAALAETVAETKWLRQHFPNAHIAFRSNSRDGQAAAAANGAGLACLPQCLARAYPALRAIATATPIPSRDVWLGFHRDTRAIPRVRSVVDFLAERMPHLS</sequence>
<evidence type="ECO:0000256" key="1">
    <source>
        <dbReference type="ARBA" id="ARBA00003502"/>
    </source>
</evidence>
<reference evidence="7" key="1">
    <citation type="journal article" date="2014" name="Int. J. Syst. Evol. Microbiol.">
        <title>Complete genome sequence of Corynebacterium casei LMG S-19264T (=DSM 44701T), isolated from a smear-ripened cheese.</title>
        <authorList>
            <consortium name="US DOE Joint Genome Institute (JGI-PGF)"/>
            <person name="Walter F."/>
            <person name="Albersmeier A."/>
            <person name="Kalinowski J."/>
            <person name="Ruckert C."/>
        </authorList>
    </citation>
    <scope>NUCLEOTIDE SEQUENCE</scope>
    <source>
        <strain evidence="7">CGMCC 1.15034</strain>
    </source>
</reference>
<dbReference type="InterPro" id="IPR036390">
    <property type="entry name" value="WH_DNA-bd_sf"/>
</dbReference>
<dbReference type="EMBL" id="CP030057">
    <property type="protein sequence ID" value="QOZ58090.1"/>
    <property type="molecule type" value="Genomic_DNA"/>
</dbReference>
<dbReference type="OrthoDB" id="9796526at2"/>
<dbReference type="GO" id="GO:0006351">
    <property type="term" value="P:DNA-templated transcription"/>
    <property type="evidence" value="ECO:0007669"/>
    <property type="project" value="TreeGrafter"/>
</dbReference>